<keyword evidence="2" id="KW-0902">Two-component regulatory system</keyword>
<dbReference type="SUPFAM" id="SSF52172">
    <property type="entry name" value="CheY-like"/>
    <property type="match status" value="1"/>
</dbReference>
<dbReference type="GO" id="GO:0000156">
    <property type="term" value="F:phosphorelay response regulator activity"/>
    <property type="evidence" value="ECO:0007669"/>
    <property type="project" value="TreeGrafter"/>
</dbReference>
<dbReference type="InterPro" id="IPR039420">
    <property type="entry name" value="WalR-like"/>
</dbReference>
<evidence type="ECO:0000256" key="2">
    <source>
        <dbReference type="ARBA" id="ARBA00023012"/>
    </source>
</evidence>
<dbReference type="InterPro" id="IPR001867">
    <property type="entry name" value="OmpR/PhoB-type_DNA-bd"/>
</dbReference>
<accession>A0A7Y0DYH0</accession>
<evidence type="ECO:0000256" key="4">
    <source>
        <dbReference type="ARBA" id="ARBA00023125"/>
    </source>
</evidence>
<evidence type="ECO:0000313" key="10">
    <source>
        <dbReference type="EMBL" id="NMM43937.1"/>
    </source>
</evidence>
<evidence type="ECO:0000256" key="7">
    <source>
        <dbReference type="PROSITE-ProRule" id="PRU01091"/>
    </source>
</evidence>
<keyword evidence="3" id="KW-0805">Transcription regulation</keyword>
<evidence type="ECO:0000313" key="11">
    <source>
        <dbReference type="Proteomes" id="UP000539372"/>
    </source>
</evidence>
<dbReference type="GO" id="GO:0032993">
    <property type="term" value="C:protein-DNA complex"/>
    <property type="evidence" value="ECO:0007669"/>
    <property type="project" value="TreeGrafter"/>
</dbReference>
<dbReference type="InterPro" id="IPR011006">
    <property type="entry name" value="CheY-like_superfamily"/>
</dbReference>
<sequence length="243" mass="27089">MTKSTGPALIGILDDEEAVTSLIVKTLQNYGFDARSYHDPSTFLVEFETLKHDLVILDLGLPELDGLTLVPQLRKMSPDLAIIILSGRSADADRIVGLELGADDYIGKPFNPRELVARTKSVLRRTNRPVMQKSQRRIALFGGLKYDIRTFGLTYDGGEEIMLGTAEARLLEAFLMAPNRILTRDYLLDAAGRENSLDRAVDVNVSRLRKHLQEQSSGPPIIRTVYGAGYMLTKPVQWQDTTE</sequence>
<dbReference type="InterPro" id="IPR036388">
    <property type="entry name" value="WH-like_DNA-bd_sf"/>
</dbReference>
<reference evidence="10 11" key="1">
    <citation type="submission" date="2020-04" db="EMBL/GenBank/DDBJ databases">
        <title>Rhodospirillaceae bacterium KN72 isolated from deep sea.</title>
        <authorList>
            <person name="Zhang D.-C."/>
        </authorList>
    </citation>
    <scope>NUCLEOTIDE SEQUENCE [LARGE SCALE GENOMIC DNA]</scope>
    <source>
        <strain evidence="10 11">KN72</strain>
    </source>
</reference>
<name>A0A7Y0DYH0_9PROT</name>
<keyword evidence="4 7" id="KW-0238">DNA-binding</keyword>
<dbReference type="EMBL" id="JABBNT010000002">
    <property type="protein sequence ID" value="NMM43937.1"/>
    <property type="molecule type" value="Genomic_DNA"/>
</dbReference>
<evidence type="ECO:0000256" key="6">
    <source>
        <dbReference type="PROSITE-ProRule" id="PRU00169"/>
    </source>
</evidence>
<dbReference type="Proteomes" id="UP000539372">
    <property type="component" value="Unassembled WGS sequence"/>
</dbReference>
<evidence type="ECO:0000256" key="5">
    <source>
        <dbReference type="ARBA" id="ARBA00023163"/>
    </source>
</evidence>
<dbReference type="PROSITE" id="PS51755">
    <property type="entry name" value="OMPR_PHOB"/>
    <property type="match status" value="1"/>
</dbReference>
<evidence type="ECO:0000259" key="9">
    <source>
        <dbReference type="PROSITE" id="PS51755"/>
    </source>
</evidence>
<dbReference type="InterPro" id="IPR016032">
    <property type="entry name" value="Sig_transdc_resp-reg_C-effctor"/>
</dbReference>
<evidence type="ECO:0000259" key="8">
    <source>
        <dbReference type="PROSITE" id="PS50110"/>
    </source>
</evidence>
<comment type="caution">
    <text evidence="10">The sequence shown here is derived from an EMBL/GenBank/DDBJ whole genome shotgun (WGS) entry which is preliminary data.</text>
</comment>
<dbReference type="Pfam" id="PF00072">
    <property type="entry name" value="Response_reg"/>
    <property type="match status" value="1"/>
</dbReference>
<feature type="domain" description="Response regulatory" evidence="8">
    <location>
        <begin position="9"/>
        <end position="123"/>
    </location>
</feature>
<dbReference type="AlphaFoldDB" id="A0A7Y0DYH0"/>
<dbReference type="Gene3D" id="3.40.50.2300">
    <property type="match status" value="1"/>
</dbReference>
<keyword evidence="5" id="KW-0804">Transcription</keyword>
<feature type="DNA-binding region" description="OmpR/PhoB-type" evidence="7">
    <location>
        <begin position="136"/>
        <end position="234"/>
    </location>
</feature>
<dbReference type="PROSITE" id="PS50110">
    <property type="entry name" value="RESPONSE_REGULATORY"/>
    <property type="match status" value="1"/>
</dbReference>
<dbReference type="RefSeq" id="WP_169624255.1">
    <property type="nucleotide sequence ID" value="NZ_JABBNT010000002.1"/>
</dbReference>
<dbReference type="SUPFAM" id="SSF46894">
    <property type="entry name" value="C-terminal effector domain of the bipartite response regulators"/>
    <property type="match status" value="1"/>
</dbReference>
<dbReference type="InterPro" id="IPR001789">
    <property type="entry name" value="Sig_transdc_resp-reg_receiver"/>
</dbReference>
<dbReference type="GO" id="GO:0006355">
    <property type="term" value="P:regulation of DNA-templated transcription"/>
    <property type="evidence" value="ECO:0007669"/>
    <property type="project" value="InterPro"/>
</dbReference>
<dbReference type="SMART" id="SM00862">
    <property type="entry name" value="Trans_reg_C"/>
    <property type="match status" value="1"/>
</dbReference>
<dbReference type="Gene3D" id="1.10.10.10">
    <property type="entry name" value="Winged helix-like DNA-binding domain superfamily/Winged helix DNA-binding domain"/>
    <property type="match status" value="1"/>
</dbReference>
<protein>
    <submittedName>
        <fullName evidence="10">Response regulator transcription factor</fullName>
    </submittedName>
</protein>
<dbReference type="PANTHER" id="PTHR48111:SF4">
    <property type="entry name" value="DNA-BINDING DUAL TRANSCRIPTIONAL REGULATOR OMPR"/>
    <property type="match status" value="1"/>
</dbReference>
<dbReference type="PANTHER" id="PTHR48111">
    <property type="entry name" value="REGULATOR OF RPOS"/>
    <property type="match status" value="1"/>
</dbReference>
<organism evidence="10 11">
    <name type="scientific">Pacificispira spongiicola</name>
    <dbReference type="NCBI Taxonomy" id="2729598"/>
    <lineage>
        <taxon>Bacteria</taxon>
        <taxon>Pseudomonadati</taxon>
        <taxon>Pseudomonadota</taxon>
        <taxon>Alphaproteobacteria</taxon>
        <taxon>Rhodospirillales</taxon>
        <taxon>Rhodospirillaceae</taxon>
        <taxon>Pacificispira</taxon>
    </lineage>
</organism>
<evidence type="ECO:0000256" key="3">
    <source>
        <dbReference type="ARBA" id="ARBA00023015"/>
    </source>
</evidence>
<keyword evidence="11" id="KW-1185">Reference proteome</keyword>
<dbReference type="GO" id="GO:0005829">
    <property type="term" value="C:cytosol"/>
    <property type="evidence" value="ECO:0007669"/>
    <property type="project" value="TreeGrafter"/>
</dbReference>
<dbReference type="Pfam" id="PF00486">
    <property type="entry name" value="Trans_reg_C"/>
    <property type="match status" value="1"/>
</dbReference>
<feature type="domain" description="OmpR/PhoB-type" evidence="9">
    <location>
        <begin position="136"/>
        <end position="234"/>
    </location>
</feature>
<dbReference type="Gene3D" id="6.10.250.690">
    <property type="match status" value="1"/>
</dbReference>
<gene>
    <name evidence="10" type="ORF">HH303_05585</name>
</gene>
<dbReference type="CDD" id="cd00383">
    <property type="entry name" value="trans_reg_C"/>
    <property type="match status" value="1"/>
</dbReference>
<proteinExistence type="predicted"/>
<evidence type="ECO:0000256" key="1">
    <source>
        <dbReference type="ARBA" id="ARBA00022553"/>
    </source>
</evidence>
<dbReference type="SMART" id="SM00448">
    <property type="entry name" value="REC"/>
    <property type="match status" value="1"/>
</dbReference>
<keyword evidence="1 6" id="KW-0597">Phosphoprotein</keyword>
<feature type="modified residue" description="4-aspartylphosphate" evidence="6">
    <location>
        <position position="58"/>
    </location>
</feature>
<dbReference type="GO" id="GO:0000976">
    <property type="term" value="F:transcription cis-regulatory region binding"/>
    <property type="evidence" value="ECO:0007669"/>
    <property type="project" value="TreeGrafter"/>
</dbReference>